<reference evidence="3 4" key="1">
    <citation type="submission" date="2019-12" db="EMBL/GenBank/DDBJ databases">
        <title>Rhizobium genotypes associated with high levels of biological nitrogen fixation by grain legumes in a temperate-maritime cropping system.</title>
        <authorList>
            <person name="Maluk M."/>
            <person name="Francesc Ferrando Molina F."/>
            <person name="Lopez Del Egido L."/>
            <person name="Lafos M."/>
            <person name="Langarica-Fuentes A."/>
            <person name="Gebre Yohannes G."/>
            <person name="Young M.W."/>
            <person name="Martin P."/>
            <person name="Gantlett R."/>
            <person name="Kenicer G."/>
            <person name="Hawes C."/>
            <person name="Begg G.S."/>
            <person name="Quilliam R.S."/>
            <person name="Squire G.R."/>
            <person name="Poole P.S."/>
            <person name="Young P.W."/>
            <person name="Iannetta P.M."/>
            <person name="James E.K."/>
        </authorList>
    </citation>
    <scope>NUCLEOTIDE SEQUENCE [LARGE SCALE GENOMIC DNA]</scope>
    <source>
        <strain evidence="3 4">JHI1118</strain>
    </source>
</reference>
<evidence type="ECO:0000313" key="3">
    <source>
        <dbReference type="EMBL" id="NEI71804.1"/>
    </source>
</evidence>
<dbReference type="PANTHER" id="PTHR45527:SF1">
    <property type="entry name" value="FATTY ACID SYNTHASE"/>
    <property type="match status" value="1"/>
</dbReference>
<keyword evidence="1" id="KW-0472">Membrane</keyword>
<dbReference type="PROSITE" id="PS50075">
    <property type="entry name" value="CARRIER"/>
    <property type="match status" value="1"/>
</dbReference>
<dbReference type="InterPro" id="IPR012728">
    <property type="entry name" value="Pls/PosA_C"/>
</dbReference>
<keyword evidence="1" id="KW-0812">Transmembrane</keyword>
<organism evidence="3 4">
    <name type="scientific">Rhizobium lusitanum</name>
    <dbReference type="NCBI Taxonomy" id="293958"/>
    <lineage>
        <taxon>Bacteria</taxon>
        <taxon>Pseudomonadati</taxon>
        <taxon>Pseudomonadota</taxon>
        <taxon>Alphaproteobacteria</taxon>
        <taxon>Hyphomicrobiales</taxon>
        <taxon>Rhizobiaceae</taxon>
        <taxon>Rhizobium/Agrobacterium group</taxon>
        <taxon>Rhizobium</taxon>
    </lineage>
</organism>
<dbReference type="InterPro" id="IPR000873">
    <property type="entry name" value="AMP-dep_synth/lig_dom"/>
</dbReference>
<dbReference type="GO" id="GO:0005737">
    <property type="term" value="C:cytoplasm"/>
    <property type="evidence" value="ECO:0007669"/>
    <property type="project" value="TreeGrafter"/>
</dbReference>
<feature type="transmembrane region" description="Helical" evidence="1">
    <location>
        <begin position="913"/>
        <end position="936"/>
    </location>
</feature>
<dbReference type="SUPFAM" id="SSF47336">
    <property type="entry name" value="ACP-like"/>
    <property type="match status" value="1"/>
</dbReference>
<dbReference type="RefSeq" id="WP_163988473.1">
    <property type="nucleotide sequence ID" value="NZ_WUEY01000008.1"/>
</dbReference>
<feature type="transmembrane region" description="Helical" evidence="1">
    <location>
        <begin position="870"/>
        <end position="893"/>
    </location>
</feature>
<dbReference type="EMBL" id="WUEY01000008">
    <property type="protein sequence ID" value="NEI71804.1"/>
    <property type="molecule type" value="Genomic_DNA"/>
</dbReference>
<dbReference type="GO" id="GO:0043041">
    <property type="term" value="P:amino acid activation for nonribosomal peptide biosynthetic process"/>
    <property type="evidence" value="ECO:0007669"/>
    <property type="project" value="TreeGrafter"/>
</dbReference>
<dbReference type="GO" id="GO:0044550">
    <property type="term" value="P:secondary metabolite biosynthetic process"/>
    <property type="evidence" value="ECO:0007669"/>
    <property type="project" value="TreeGrafter"/>
</dbReference>
<dbReference type="InterPro" id="IPR010071">
    <property type="entry name" value="AA_adenyl_dom"/>
</dbReference>
<comment type="caution">
    <text evidence="3">The sequence shown here is derived from an EMBL/GenBank/DDBJ whole genome shotgun (WGS) entry which is preliminary data.</text>
</comment>
<dbReference type="Proteomes" id="UP000483035">
    <property type="component" value="Unassembled WGS sequence"/>
</dbReference>
<evidence type="ECO:0000256" key="1">
    <source>
        <dbReference type="SAM" id="Phobius"/>
    </source>
</evidence>
<feature type="transmembrane region" description="Helical" evidence="1">
    <location>
        <begin position="633"/>
        <end position="658"/>
    </location>
</feature>
<dbReference type="Gene3D" id="3.40.50.12780">
    <property type="entry name" value="N-terminal domain of ligase-like"/>
    <property type="match status" value="1"/>
</dbReference>
<dbReference type="InterPro" id="IPR011004">
    <property type="entry name" value="Trimer_LpxA-like_sf"/>
</dbReference>
<dbReference type="GO" id="GO:0031177">
    <property type="term" value="F:phosphopantetheine binding"/>
    <property type="evidence" value="ECO:0007669"/>
    <property type="project" value="TreeGrafter"/>
</dbReference>
<dbReference type="Pfam" id="PF00132">
    <property type="entry name" value="Hexapep"/>
    <property type="match status" value="1"/>
</dbReference>
<name>A0A6L9U8L9_9HYPH</name>
<evidence type="ECO:0000313" key="4">
    <source>
        <dbReference type="Proteomes" id="UP000483035"/>
    </source>
</evidence>
<dbReference type="SUPFAM" id="SSF56801">
    <property type="entry name" value="Acetyl-CoA synthetase-like"/>
    <property type="match status" value="1"/>
</dbReference>
<dbReference type="SUPFAM" id="SSF51161">
    <property type="entry name" value="Trimeric LpxA-like enzymes"/>
    <property type="match status" value="3"/>
</dbReference>
<dbReference type="Gene3D" id="2.160.10.10">
    <property type="entry name" value="Hexapeptide repeat proteins"/>
    <property type="match status" value="3"/>
</dbReference>
<dbReference type="InterPro" id="IPR042099">
    <property type="entry name" value="ANL_N_sf"/>
</dbReference>
<feature type="transmembrane region" description="Helical" evidence="1">
    <location>
        <begin position="1112"/>
        <end position="1133"/>
    </location>
</feature>
<feature type="transmembrane region" description="Helical" evidence="1">
    <location>
        <begin position="1153"/>
        <end position="1176"/>
    </location>
</feature>
<accession>A0A6L9U8L9</accession>
<dbReference type="InterPro" id="IPR009081">
    <property type="entry name" value="PP-bd_ACP"/>
</dbReference>
<dbReference type="Gene3D" id="3.30.300.30">
    <property type="match status" value="1"/>
</dbReference>
<dbReference type="InterPro" id="IPR001451">
    <property type="entry name" value="Hexapep"/>
</dbReference>
<dbReference type="FunFam" id="3.40.50.980:FF:000001">
    <property type="entry name" value="Non-ribosomal peptide synthetase"/>
    <property type="match status" value="1"/>
</dbReference>
<dbReference type="Pfam" id="PF00501">
    <property type="entry name" value="AMP-binding"/>
    <property type="match status" value="1"/>
</dbReference>
<keyword evidence="1" id="KW-1133">Transmembrane helix</keyword>
<dbReference type="NCBIfam" id="TIGR02353">
    <property type="entry name" value="NRPS_term_dom"/>
    <property type="match status" value="1"/>
</dbReference>
<evidence type="ECO:0000259" key="2">
    <source>
        <dbReference type="PROSITE" id="PS50075"/>
    </source>
</evidence>
<dbReference type="NCBIfam" id="TIGR01733">
    <property type="entry name" value="AA-adenyl-dom"/>
    <property type="match status" value="1"/>
</dbReference>
<feature type="domain" description="Carrier" evidence="2">
    <location>
        <begin position="528"/>
        <end position="605"/>
    </location>
</feature>
<dbReference type="InterPro" id="IPR045851">
    <property type="entry name" value="AMP-bd_C_sf"/>
</dbReference>
<protein>
    <submittedName>
        <fullName evidence="3">Amino acid adenylation domain-containing protein</fullName>
    </submittedName>
</protein>
<dbReference type="InterPro" id="IPR036736">
    <property type="entry name" value="ACP-like_sf"/>
</dbReference>
<sequence>MTIQISSITSNASLSVFSGSIRPEFVRNETLVDIFKATVARSPDKAALVLIGTDQAMSYAELDRLSDEAARALSRRGIGPGDFVGLWFQRSLELHVALLAILKAGAAYIPFDAAAPADRVAVSLADCGAKWLLTHDEKAALAPAFDGQTLLLTSLLAEDNADVVPRAAGNDDPAYAIYTSGSTGKPKGIVITHRNICHYLRAGNDVLGLVESDVVLQQASVAFDLSLEEIFVPYLVGATLKVATSAVMAELDRLADVLEAEKITVIDTVPTLLTMLERDVESLRVIIVGGEACPPAIVSRFSKPGRRLINTYGPTETTVVATYAELDPSRPITIGCPIANTTAYVVDENLQLVARGDTGELLIGGPGVAAGYRNLPQLTSAKFIANPFVANGDPVLYRSGDAVLMDEEGELHFLGRIDDQVKIRGYRIELGEIETVVGELADVKAASVVVHRPPDGEDMLVAHIVTAGNNFDREKARAVLAAKLPPYMVPAAWHSHVSLPRLPSGKIDRKTLAAIPLATDQSTQAQEPPRTWTEAQLLKAATEALRLRSISFEADFFTELGGHSMLAARFVSEVRKIPLLAGIALRDVYAGRTLRGIAAILEQRTERSTSGQERKNFEPAPWRRRFFCGLAQAVVLPFIVALATLQWIGLLLASILLIGDGASVWSEVLILGGVYLGLNLGEKLMVVALKWLVIGRTRPGVYPLWGTYYFRIWLMQRIVQLTAPKFLKGSPLIRVYMRALGAQVGQDAMIDEFEEGAIDLVRVGARSSLGVKLKLANVEVIGNEIHVGTIDIGEGVQIGNGCVIGHNVKIGDGAVIGDLTALAAGTKVEAHTRWDGSPARLTGDAEHEEMPAHPELGTVGRAFQFAAYFVAYNLSLVVGLLPIFPAFFLFTAVQQMFSPGTDEPLSWGMIAALSWPASLLLIVISMAVVVALRWVLLPRVVPGRYSIFGNLYFRKWVVGLTTEAMLETLNSLYATVFMRNWYRLMGAKIGKGTEISANFAGRYDLIEMGRDNFIGDETIFGDEEIQNGWMVLKRLKTGDRCFFGNSSVISQGAVIESDSLVGIKTRLPDSMHVKAGETWCGSPAFQFPTRERLQAAATATYAPPLRMRLVRILFEAMHTSLPTAILIVMALVMSDMLADAIDEGAWGTLFWTLMASGLATSGILYLVAVAFKWTLIGTYKPMNRPMWSWWAMRTEAVAVFYGGLASKMLLDYLRGTPFLPWLLRPFGTKIGHGTWINSTDICEFDCTHIGDHAVLNMGSCPQTHLYEDRIMKVGSIKIGEGVSIGSGSTVLYEANVGDFAEIGLLTLVMKGEAIPQGTSWVGTPAQAVQAEQEAAPVAQKEALPSAAA</sequence>
<dbReference type="PANTHER" id="PTHR45527">
    <property type="entry name" value="NONRIBOSOMAL PEPTIDE SYNTHETASE"/>
    <property type="match status" value="1"/>
</dbReference>
<dbReference type="FunFam" id="3.40.50.12780:FF:000012">
    <property type="entry name" value="Non-ribosomal peptide synthetase"/>
    <property type="match status" value="1"/>
</dbReference>
<gene>
    <name evidence="3" type="ORF">GR212_19645</name>
</gene>
<dbReference type="Gene3D" id="1.10.1200.10">
    <property type="entry name" value="ACP-like"/>
    <property type="match status" value="1"/>
</dbReference>
<proteinExistence type="predicted"/>
<dbReference type="CDD" id="cd05930">
    <property type="entry name" value="A_NRPS"/>
    <property type="match status" value="1"/>
</dbReference>